<dbReference type="PANTHER" id="PTHR47843">
    <property type="entry name" value="BTB DOMAIN-CONTAINING PROTEIN-RELATED"/>
    <property type="match status" value="1"/>
</dbReference>
<dbReference type="EMBL" id="JAGMUU010000033">
    <property type="protein sequence ID" value="KAH7118031.1"/>
    <property type="molecule type" value="Genomic_DNA"/>
</dbReference>
<gene>
    <name evidence="3" type="ORF">B0J13DRAFT_681070</name>
    <name evidence="2" type="ORF">B0J13DRAFT_682274</name>
</gene>
<dbReference type="Proteomes" id="UP000717696">
    <property type="component" value="Unassembled WGS sequence"/>
</dbReference>
<dbReference type="InterPro" id="IPR011333">
    <property type="entry name" value="SKP1/BTB/POZ_sf"/>
</dbReference>
<dbReference type="PROSITE" id="PS50097">
    <property type="entry name" value="BTB"/>
    <property type="match status" value="1"/>
</dbReference>
<organism evidence="2 4">
    <name type="scientific">Dactylonectria estremocensis</name>
    <dbReference type="NCBI Taxonomy" id="1079267"/>
    <lineage>
        <taxon>Eukaryota</taxon>
        <taxon>Fungi</taxon>
        <taxon>Dikarya</taxon>
        <taxon>Ascomycota</taxon>
        <taxon>Pezizomycotina</taxon>
        <taxon>Sordariomycetes</taxon>
        <taxon>Hypocreomycetidae</taxon>
        <taxon>Hypocreales</taxon>
        <taxon>Nectriaceae</taxon>
        <taxon>Dactylonectria</taxon>
    </lineage>
</organism>
<dbReference type="Pfam" id="PF00651">
    <property type="entry name" value="BTB"/>
    <property type="match status" value="1"/>
</dbReference>
<dbReference type="PANTHER" id="PTHR47843:SF5">
    <property type="entry name" value="BTB_POZ DOMAIN PROTEIN"/>
    <property type="match status" value="1"/>
</dbReference>
<dbReference type="EMBL" id="JAGMUU010000063">
    <property type="protein sequence ID" value="KAH7110417.1"/>
    <property type="molecule type" value="Genomic_DNA"/>
</dbReference>
<sequence>MPRQLFESFQSSLKEYYNTEILSDAVISCEGQEFKVHRLILSIHSQYFAKELNGPWKEASDKKIEIRDFDAGVVEYAMGG</sequence>
<comment type="caution">
    <text evidence="2">The sequence shown here is derived from an EMBL/GenBank/DDBJ whole genome shotgun (WGS) entry which is preliminary data.</text>
</comment>
<evidence type="ECO:0000259" key="1">
    <source>
        <dbReference type="PROSITE" id="PS50097"/>
    </source>
</evidence>
<dbReference type="CDD" id="cd18186">
    <property type="entry name" value="BTB_POZ_ZBTB_KLHL-like"/>
    <property type="match status" value="1"/>
</dbReference>
<keyword evidence="4" id="KW-1185">Reference proteome</keyword>
<accession>A0A9P9I816</accession>
<proteinExistence type="predicted"/>
<dbReference type="Gene3D" id="3.30.710.10">
    <property type="entry name" value="Potassium Channel Kv1.1, Chain A"/>
    <property type="match status" value="1"/>
</dbReference>
<protein>
    <submittedName>
        <fullName evidence="2">BTB/POZ protein</fullName>
    </submittedName>
</protein>
<feature type="domain" description="BTB" evidence="1">
    <location>
        <begin position="23"/>
        <end position="80"/>
    </location>
</feature>
<dbReference type="AlphaFoldDB" id="A0A9P9I816"/>
<evidence type="ECO:0000313" key="3">
    <source>
        <dbReference type="EMBL" id="KAH7118031.1"/>
    </source>
</evidence>
<evidence type="ECO:0000313" key="4">
    <source>
        <dbReference type="Proteomes" id="UP000717696"/>
    </source>
</evidence>
<reference evidence="2" key="1">
    <citation type="journal article" date="2021" name="Nat. Commun.">
        <title>Genetic determinants of endophytism in the Arabidopsis root mycobiome.</title>
        <authorList>
            <person name="Mesny F."/>
            <person name="Miyauchi S."/>
            <person name="Thiergart T."/>
            <person name="Pickel B."/>
            <person name="Atanasova L."/>
            <person name="Karlsson M."/>
            <person name="Huettel B."/>
            <person name="Barry K.W."/>
            <person name="Haridas S."/>
            <person name="Chen C."/>
            <person name="Bauer D."/>
            <person name="Andreopoulos W."/>
            <person name="Pangilinan J."/>
            <person name="LaButti K."/>
            <person name="Riley R."/>
            <person name="Lipzen A."/>
            <person name="Clum A."/>
            <person name="Drula E."/>
            <person name="Henrissat B."/>
            <person name="Kohler A."/>
            <person name="Grigoriev I.V."/>
            <person name="Martin F.M."/>
            <person name="Hacquard S."/>
        </authorList>
    </citation>
    <scope>NUCLEOTIDE SEQUENCE</scope>
    <source>
        <strain evidence="2">MPI-CAGE-AT-0021</strain>
    </source>
</reference>
<dbReference type="OrthoDB" id="6359816at2759"/>
<name>A0A9P9I816_9HYPO</name>
<dbReference type="InterPro" id="IPR000210">
    <property type="entry name" value="BTB/POZ_dom"/>
</dbReference>
<dbReference type="SUPFAM" id="SSF54695">
    <property type="entry name" value="POZ domain"/>
    <property type="match status" value="1"/>
</dbReference>
<evidence type="ECO:0000313" key="2">
    <source>
        <dbReference type="EMBL" id="KAH7110417.1"/>
    </source>
</evidence>